<evidence type="ECO:0000256" key="5">
    <source>
        <dbReference type="ARBA" id="ARBA00023251"/>
    </source>
</evidence>
<evidence type="ECO:0000256" key="3">
    <source>
        <dbReference type="ARBA" id="ARBA00022989"/>
    </source>
</evidence>
<dbReference type="InterPro" id="IPR047817">
    <property type="entry name" value="ABC2_TM_bact-type"/>
</dbReference>
<keyword evidence="6" id="KW-1003">Cell membrane</keyword>
<feature type="transmembrane region" description="Helical" evidence="6">
    <location>
        <begin position="187"/>
        <end position="205"/>
    </location>
</feature>
<feature type="transmembrane region" description="Helical" evidence="6">
    <location>
        <begin position="150"/>
        <end position="175"/>
    </location>
</feature>
<comment type="similarity">
    <text evidence="6">Belongs to the ABC-2 integral membrane protein family.</text>
</comment>
<dbReference type="GO" id="GO:0140359">
    <property type="term" value="F:ABC-type transporter activity"/>
    <property type="evidence" value="ECO:0007669"/>
    <property type="project" value="InterPro"/>
</dbReference>
<reference evidence="8" key="2">
    <citation type="submission" date="2023-01" db="EMBL/GenBank/DDBJ databases">
        <authorList>
            <person name="Sun Q."/>
            <person name="Evtushenko L."/>
        </authorList>
    </citation>
    <scope>NUCLEOTIDE SEQUENCE</scope>
    <source>
        <strain evidence="8">VKM Ac-1321</strain>
    </source>
</reference>
<dbReference type="PIRSF" id="PIRSF006648">
    <property type="entry name" value="DrrB"/>
    <property type="match status" value="1"/>
</dbReference>
<gene>
    <name evidence="8" type="ORF">GCM10017581_023710</name>
</gene>
<dbReference type="InterPro" id="IPR051784">
    <property type="entry name" value="Nod_factor_ABC_transporter"/>
</dbReference>
<evidence type="ECO:0000313" key="8">
    <source>
        <dbReference type="EMBL" id="GLL00630.1"/>
    </source>
</evidence>
<keyword evidence="9" id="KW-1185">Reference proteome</keyword>
<keyword evidence="6" id="KW-0813">Transport</keyword>
<reference evidence="8" key="1">
    <citation type="journal article" date="2014" name="Int. J. Syst. Evol. Microbiol.">
        <title>Complete genome sequence of Corynebacterium casei LMG S-19264T (=DSM 44701T), isolated from a smear-ripened cheese.</title>
        <authorList>
            <consortium name="US DOE Joint Genome Institute (JGI-PGF)"/>
            <person name="Walter F."/>
            <person name="Albersmeier A."/>
            <person name="Kalinowski J."/>
            <person name="Ruckert C."/>
        </authorList>
    </citation>
    <scope>NUCLEOTIDE SEQUENCE</scope>
    <source>
        <strain evidence="8">VKM Ac-1321</strain>
    </source>
</reference>
<keyword evidence="4 6" id="KW-0472">Membrane</keyword>
<dbReference type="PANTHER" id="PTHR43229">
    <property type="entry name" value="NODULATION PROTEIN J"/>
    <property type="match status" value="1"/>
</dbReference>
<evidence type="ECO:0000313" key="9">
    <source>
        <dbReference type="Proteomes" id="UP001143480"/>
    </source>
</evidence>
<organism evidence="8 9">
    <name type="scientific">Dactylosporangium matsuzakiense</name>
    <dbReference type="NCBI Taxonomy" id="53360"/>
    <lineage>
        <taxon>Bacteria</taxon>
        <taxon>Bacillati</taxon>
        <taxon>Actinomycetota</taxon>
        <taxon>Actinomycetes</taxon>
        <taxon>Micromonosporales</taxon>
        <taxon>Micromonosporaceae</taxon>
        <taxon>Dactylosporangium</taxon>
    </lineage>
</organism>
<feature type="transmembrane region" description="Helical" evidence="6">
    <location>
        <begin position="73"/>
        <end position="95"/>
    </location>
</feature>
<name>A0A9W6KH44_9ACTN</name>
<dbReference type="EMBL" id="BSFP01000009">
    <property type="protein sequence ID" value="GLL00630.1"/>
    <property type="molecule type" value="Genomic_DNA"/>
</dbReference>
<comment type="subcellular location">
    <subcellularLocation>
        <location evidence="6">Cell membrane</location>
        <topology evidence="6">Multi-pass membrane protein</topology>
    </subcellularLocation>
    <subcellularLocation>
        <location evidence="1">Membrane</location>
        <topology evidence="1">Multi-pass membrane protein</topology>
    </subcellularLocation>
</comment>
<proteinExistence type="inferred from homology"/>
<dbReference type="InterPro" id="IPR013525">
    <property type="entry name" value="ABC2_TM"/>
</dbReference>
<accession>A0A9W6KH44</accession>
<evidence type="ECO:0000256" key="2">
    <source>
        <dbReference type="ARBA" id="ARBA00022692"/>
    </source>
</evidence>
<keyword evidence="5" id="KW-0046">Antibiotic resistance</keyword>
<feature type="transmembrane region" description="Helical" evidence="6">
    <location>
        <begin position="116"/>
        <end position="144"/>
    </location>
</feature>
<protein>
    <recommendedName>
        <fullName evidence="6">Transport permease protein</fullName>
    </recommendedName>
</protein>
<feature type="domain" description="ABC transmembrane type-2" evidence="7">
    <location>
        <begin position="38"/>
        <end position="273"/>
    </location>
</feature>
<keyword evidence="2 6" id="KW-0812">Transmembrane</keyword>
<dbReference type="AlphaFoldDB" id="A0A9W6KH44"/>
<dbReference type="GO" id="GO:0046677">
    <property type="term" value="P:response to antibiotic"/>
    <property type="evidence" value="ECO:0007669"/>
    <property type="project" value="UniProtKB-KW"/>
</dbReference>
<dbReference type="RefSeq" id="WP_261959995.1">
    <property type="nucleotide sequence ID" value="NZ_BAAAXA010000001.1"/>
</dbReference>
<dbReference type="PANTHER" id="PTHR43229:SF2">
    <property type="entry name" value="NODULATION PROTEIN J"/>
    <property type="match status" value="1"/>
</dbReference>
<sequence>MTTAVVALPRRPTRPIAFAVEVAAVVGRRLRHLYRTPARFIGVTLNPLVSMIVLGYLFKQSIIIPGGGSYQEYLFAGVAIQVGLAGVGPTAVAVATDMSRGLVDRLRSLPISRSAFLVGHTIADLLIGLLGLAVVTGFGVLIGWRTHASLLAVVAGFAVLAVFIYVMLWVGVLLGMSMKDAESVDSIAPLIVVVLPFLSSAFLAADNLPRWLAPVAAWNPLSTVTHVLRTLWGNPTSASSRWVTDHAGAVSLVSLGLLFAVACWVSVRRYRSTEA</sequence>
<evidence type="ECO:0000256" key="4">
    <source>
        <dbReference type="ARBA" id="ARBA00023136"/>
    </source>
</evidence>
<keyword evidence="3 6" id="KW-1133">Transmembrane helix</keyword>
<dbReference type="Pfam" id="PF01061">
    <property type="entry name" value="ABC2_membrane"/>
    <property type="match status" value="1"/>
</dbReference>
<dbReference type="Proteomes" id="UP001143480">
    <property type="component" value="Unassembled WGS sequence"/>
</dbReference>
<feature type="transmembrane region" description="Helical" evidence="6">
    <location>
        <begin position="38"/>
        <end position="58"/>
    </location>
</feature>
<feature type="transmembrane region" description="Helical" evidence="6">
    <location>
        <begin position="247"/>
        <end position="267"/>
    </location>
</feature>
<evidence type="ECO:0000259" key="7">
    <source>
        <dbReference type="PROSITE" id="PS51012"/>
    </source>
</evidence>
<evidence type="ECO:0000256" key="6">
    <source>
        <dbReference type="RuleBase" id="RU361157"/>
    </source>
</evidence>
<dbReference type="PROSITE" id="PS51012">
    <property type="entry name" value="ABC_TM2"/>
    <property type="match status" value="1"/>
</dbReference>
<dbReference type="GO" id="GO:0043190">
    <property type="term" value="C:ATP-binding cassette (ABC) transporter complex"/>
    <property type="evidence" value="ECO:0007669"/>
    <property type="project" value="InterPro"/>
</dbReference>
<comment type="caution">
    <text evidence="8">The sequence shown here is derived from an EMBL/GenBank/DDBJ whole genome shotgun (WGS) entry which is preliminary data.</text>
</comment>
<dbReference type="InterPro" id="IPR000412">
    <property type="entry name" value="ABC_2_transport"/>
</dbReference>
<evidence type="ECO:0000256" key="1">
    <source>
        <dbReference type="ARBA" id="ARBA00004141"/>
    </source>
</evidence>